<keyword evidence="7" id="KW-1185">Reference proteome</keyword>
<dbReference type="InterPro" id="IPR005122">
    <property type="entry name" value="Uracil-DNA_glycosylase-like"/>
</dbReference>
<sequence length="408" mass="44266">MPRRPQSANDAAITPTSKGPVAEDTQPASLVSTDAPNGTIPQTLEAIENAEAHAEEGTLEEESAFRPPPSFNGRLDQFAYVRRPTTRSMQSTSTSTSAPASPSSSSLSAITSPKTRTSTRAASSATTASALSPVPANALLSSPSKRRITDSSDAASLSTSRTPSPRKKARRSPAGYAPPSRYAHLPPLPDVFAPNLICVFIGVNPGVRTAQTGHAYSHPSNLFWKLLHSSGLTSRRCEAREDVDLPRLYGLGNTNIVARPSANQSELSKAEMDAGVSILEAKIRRWRPEAVCIVGKGIWESIWRVKHGRGITKNEFRFGWQDEEENMGTGHGDGSDILGGSETMREDHAQIIHHVKRDPDWNGAKVFVATSTSGLAASLRPHEKEAIWKPLGEWAIKRRKERNEWVDN</sequence>
<dbReference type="InterPro" id="IPR015637">
    <property type="entry name" value="MUG/TDG"/>
</dbReference>
<dbReference type="STRING" id="1328760.A0A165I1U9"/>
<name>A0A165I1U9_XYLHT</name>
<dbReference type="Pfam" id="PF03167">
    <property type="entry name" value="UDG"/>
    <property type="match status" value="1"/>
</dbReference>
<feature type="compositionally biased region" description="Low complexity" evidence="4">
    <location>
        <begin position="151"/>
        <end position="160"/>
    </location>
</feature>
<keyword evidence="3" id="KW-0234">DNA repair</keyword>
<dbReference type="GeneID" id="28899305"/>
<dbReference type="AlphaFoldDB" id="A0A165I1U9"/>
<dbReference type="PANTHER" id="PTHR12159:SF9">
    <property type="entry name" value="G_T MISMATCH-SPECIFIC THYMINE DNA GLYCOSYLASE"/>
    <property type="match status" value="1"/>
</dbReference>
<evidence type="ECO:0000259" key="5">
    <source>
        <dbReference type="Pfam" id="PF03167"/>
    </source>
</evidence>
<protein>
    <submittedName>
        <fullName evidence="6">DNA glycosylase</fullName>
    </submittedName>
</protein>
<dbReference type="EMBL" id="KV407456">
    <property type="protein sequence ID" value="KZF24240.1"/>
    <property type="molecule type" value="Genomic_DNA"/>
</dbReference>
<evidence type="ECO:0000313" key="6">
    <source>
        <dbReference type="EMBL" id="KZF24240.1"/>
    </source>
</evidence>
<dbReference type="SUPFAM" id="SSF52141">
    <property type="entry name" value="Uracil-DNA glycosylase-like"/>
    <property type="match status" value="1"/>
</dbReference>
<feature type="domain" description="Uracil-DNA glycosylase-like" evidence="5">
    <location>
        <begin position="189"/>
        <end position="391"/>
    </location>
</feature>
<gene>
    <name evidence="6" type="ORF">L228DRAFT_259486</name>
</gene>
<evidence type="ECO:0000256" key="1">
    <source>
        <dbReference type="ARBA" id="ARBA00022763"/>
    </source>
</evidence>
<dbReference type="GO" id="GO:0004844">
    <property type="term" value="F:uracil DNA N-glycosylase activity"/>
    <property type="evidence" value="ECO:0007669"/>
    <property type="project" value="TreeGrafter"/>
</dbReference>
<feature type="compositionally biased region" description="Polar residues" evidence="4">
    <location>
        <begin position="26"/>
        <end position="42"/>
    </location>
</feature>
<keyword evidence="1" id="KW-0227">DNA damage</keyword>
<dbReference type="FunFam" id="3.40.470.10:FF:000010">
    <property type="entry name" value="G/U mismatch-specific DNA glycosylase"/>
    <property type="match status" value="1"/>
</dbReference>
<evidence type="ECO:0000256" key="2">
    <source>
        <dbReference type="ARBA" id="ARBA00022801"/>
    </source>
</evidence>
<dbReference type="OrthoDB" id="565731at2759"/>
<dbReference type="InParanoid" id="A0A165I1U9"/>
<evidence type="ECO:0000313" key="7">
    <source>
        <dbReference type="Proteomes" id="UP000076632"/>
    </source>
</evidence>
<dbReference type="InterPro" id="IPR036895">
    <property type="entry name" value="Uracil-DNA_glycosylase-like_sf"/>
</dbReference>
<dbReference type="CDD" id="cd10028">
    <property type="entry name" value="UDG-F2_TDG_MUG"/>
    <property type="match status" value="1"/>
</dbReference>
<feature type="region of interest" description="Disordered" evidence="4">
    <location>
        <begin position="1"/>
        <end position="181"/>
    </location>
</feature>
<dbReference type="GO" id="GO:0006285">
    <property type="term" value="P:base-excision repair, AP site formation"/>
    <property type="evidence" value="ECO:0007669"/>
    <property type="project" value="InterPro"/>
</dbReference>
<dbReference type="RefSeq" id="XP_018189795.1">
    <property type="nucleotide sequence ID" value="XM_018334168.1"/>
</dbReference>
<feature type="compositionally biased region" description="Low complexity" evidence="4">
    <location>
        <begin position="86"/>
        <end position="136"/>
    </location>
</feature>
<feature type="compositionally biased region" description="Polar residues" evidence="4">
    <location>
        <begin position="1"/>
        <end position="17"/>
    </location>
</feature>
<keyword evidence="2" id="KW-0378">Hydrolase</keyword>
<evidence type="ECO:0000256" key="4">
    <source>
        <dbReference type="SAM" id="MobiDB-lite"/>
    </source>
</evidence>
<accession>A0A165I1U9</accession>
<dbReference type="OMA" id="ETENMGR"/>
<proteinExistence type="predicted"/>
<dbReference type="Gene3D" id="3.40.470.10">
    <property type="entry name" value="Uracil-DNA glycosylase-like domain"/>
    <property type="match status" value="1"/>
</dbReference>
<dbReference type="PANTHER" id="PTHR12159">
    <property type="entry name" value="G/T AND G/U MISMATCH-SPECIFIC DNA GLYCOSYLASE"/>
    <property type="match status" value="1"/>
</dbReference>
<organism evidence="6 7">
    <name type="scientific">Xylona heveae (strain CBS 132557 / TC161)</name>
    <dbReference type="NCBI Taxonomy" id="1328760"/>
    <lineage>
        <taxon>Eukaryota</taxon>
        <taxon>Fungi</taxon>
        <taxon>Dikarya</taxon>
        <taxon>Ascomycota</taxon>
        <taxon>Pezizomycotina</taxon>
        <taxon>Xylonomycetes</taxon>
        <taxon>Xylonales</taxon>
        <taxon>Xylonaceae</taxon>
        <taxon>Xylona</taxon>
    </lineage>
</organism>
<reference evidence="6 7" key="1">
    <citation type="journal article" date="2016" name="Fungal Biol.">
        <title>The genome of Xylona heveae provides a window into fungal endophytism.</title>
        <authorList>
            <person name="Gazis R."/>
            <person name="Kuo A."/>
            <person name="Riley R."/>
            <person name="LaButti K."/>
            <person name="Lipzen A."/>
            <person name="Lin J."/>
            <person name="Amirebrahimi M."/>
            <person name="Hesse C.N."/>
            <person name="Spatafora J.W."/>
            <person name="Henrissat B."/>
            <person name="Hainaut M."/>
            <person name="Grigoriev I.V."/>
            <person name="Hibbett D.S."/>
        </authorList>
    </citation>
    <scope>NUCLEOTIDE SEQUENCE [LARGE SCALE GENOMIC DNA]</scope>
    <source>
        <strain evidence="6 7">TC161</strain>
    </source>
</reference>
<dbReference type="GO" id="GO:0008263">
    <property type="term" value="F:pyrimidine-specific mismatch base pair DNA N-glycosylase activity"/>
    <property type="evidence" value="ECO:0007669"/>
    <property type="project" value="TreeGrafter"/>
</dbReference>
<dbReference type="Proteomes" id="UP000076632">
    <property type="component" value="Unassembled WGS sequence"/>
</dbReference>
<evidence type="ECO:0000256" key="3">
    <source>
        <dbReference type="ARBA" id="ARBA00023204"/>
    </source>
</evidence>